<protein>
    <submittedName>
        <fullName evidence="1">Uncharacterized protein</fullName>
    </submittedName>
</protein>
<reference evidence="1 2" key="1">
    <citation type="submission" date="2024-02" db="EMBL/GenBank/DDBJ databases">
        <authorList>
            <person name="Daric V."/>
            <person name="Darras S."/>
        </authorList>
    </citation>
    <scope>NUCLEOTIDE SEQUENCE [LARGE SCALE GENOMIC DNA]</scope>
</reference>
<name>A0ABP0FMZ8_CLALP</name>
<dbReference type="EMBL" id="CAWYQH010000079">
    <property type="protein sequence ID" value="CAK8681020.1"/>
    <property type="molecule type" value="Genomic_DNA"/>
</dbReference>
<keyword evidence="2" id="KW-1185">Reference proteome</keyword>
<proteinExistence type="predicted"/>
<organism evidence="1 2">
    <name type="scientific">Clavelina lepadiformis</name>
    <name type="common">Light-bulb sea squirt</name>
    <name type="synonym">Ascidia lepadiformis</name>
    <dbReference type="NCBI Taxonomy" id="159417"/>
    <lineage>
        <taxon>Eukaryota</taxon>
        <taxon>Metazoa</taxon>
        <taxon>Chordata</taxon>
        <taxon>Tunicata</taxon>
        <taxon>Ascidiacea</taxon>
        <taxon>Aplousobranchia</taxon>
        <taxon>Clavelinidae</taxon>
        <taxon>Clavelina</taxon>
    </lineage>
</organism>
<sequence length="71" mass="8464">MDVKWLMIKKVQPRSYDVFKMFFNRGLEQLLRVLRDCRDLSLLDRLSNLRSDPERRSGPLAVIEADIMRIV</sequence>
<evidence type="ECO:0000313" key="2">
    <source>
        <dbReference type="Proteomes" id="UP001642483"/>
    </source>
</evidence>
<comment type="caution">
    <text evidence="1">The sequence shown here is derived from an EMBL/GenBank/DDBJ whole genome shotgun (WGS) entry which is preliminary data.</text>
</comment>
<accession>A0ABP0FMZ8</accession>
<dbReference type="Proteomes" id="UP001642483">
    <property type="component" value="Unassembled WGS sequence"/>
</dbReference>
<gene>
    <name evidence="1" type="ORF">CVLEPA_LOCUS11250</name>
</gene>
<evidence type="ECO:0000313" key="1">
    <source>
        <dbReference type="EMBL" id="CAK8681020.1"/>
    </source>
</evidence>